<reference evidence="2 3" key="1">
    <citation type="submission" date="2022-05" db="EMBL/GenBank/DDBJ databases">
        <authorList>
            <consortium name="Genoscope - CEA"/>
            <person name="William W."/>
        </authorList>
    </citation>
    <scope>NUCLEOTIDE SEQUENCE [LARGE SCALE GENOMIC DNA]</scope>
</reference>
<organism evidence="2 3">
    <name type="scientific">Porites lobata</name>
    <dbReference type="NCBI Taxonomy" id="104759"/>
    <lineage>
        <taxon>Eukaryota</taxon>
        <taxon>Metazoa</taxon>
        <taxon>Cnidaria</taxon>
        <taxon>Anthozoa</taxon>
        <taxon>Hexacorallia</taxon>
        <taxon>Scleractinia</taxon>
        <taxon>Fungiina</taxon>
        <taxon>Poritidae</taxon>
        <taxon>Porites</taxon>
    </lineage>
</organism>
<dbReference type="InterPro" id="IPR032675">
    <property type="entry name" value="LRR_dom_sf"/>
</dbReference>
<proteinExistence type="predicted"/>
<gene>
    <name evidence="2" type="ORF">PLOB_00043550</name>
</gene>
<dbReference type="SUPFAM" id="SSF52047">
    <property type="entry name" value="RNI-like"/>
    <property type="match status" value="1"/>
</dbReference>
<dbReference type="PANTHER" id="PTHR14224">
    <property type="entry name" value="SIMILAR TO PREFERENTIALLY EXPRESSED ANTIGEN IN MELANOMA-LIKE 3"/>
    <property type="match status" value="1"/>
</dbReference>
<evidence type="ECO:0000313" key="3">
    <source>
        <dbReference type="Proteomes" id="UP001159405"/>
    </source>
</evidence>
<dbReference type="InterPro" id="IPR050694">
    <property type="entry name" value="LRRC14/PRAME"/>
</dbReference>
<dbReference type="PANTHER" id="PTHR14224:SF37">
    <property type="entry name" value="LEUCINE-RICH REPEAT-CONTAINING PROTEIN 14"/>
    <property type="match status" value="1"/>
</dbReference>
<dbReference type="Proteomes" id="UP001159405">
    <property type="component" value="Unassembled WGS sequence"/>
</dbReference>
<accession>A0ABN8PKU2</accession>
<keyword evidence="1" id="KW-0677">Repeat</keyword>
<evidence type="ECO:0000313" key="2">
    <source>
        <dbReference type="EMBL" id="CAH3143656.1"/>
    </source>
</evidence>
<keyword evidence="3" id="KW-1185">Reference proteome</keyword>
<protein>
    <submittedName>
        <fullName evidence="2">Uncharacterized protein</fullName>
    </submittedName>
</protein>
<evidence type="ECO:0000256" key="1">
    <source>
        <dbReference type="ARBA" id="ARBA00022737"/>
    </source>
</evidence>
<dbReference type="EMBL" id="CALNXK010000071">
    <property type="protein sequence ID" value="CAH3143656.1"/>
    <property type="molecule type" value="Genomic_DNA"/>
</dbReference>
<comment type="caution">
    <text evidence="2">The sequence shown here is derived from an EMBL/GenBank/DDBJ whole genome shotgun (WGS) entry which is preliminary data.</text>
</comment>
<sequence>MSVGTSGGTSVNRLVKLSALTIIHQDGSFFERCDLSTLPRTVLQELLVASVSRSRILVFRSLIVNWPLEQVVLQKVSGFDEPKAVLLAYCLQRTQTNVKLIDIRGCNIGLQGTTAFCKLAVNLPVSDNDVSGMKILDTRSSNNLLKQNHLATDLPKQRIPPVVVMLDAVVDGKNCALAIQACTNHLFIELKMSNVTMHEVPGGRDIYSLLTTLEPEFTTGLDLSLNGLQQQGILSISPALLPLTNLMELNLSYNMIGHRDTCAIQQIATICSNLRRLKKLDLSGNYIKAGVGIILQCLQSNLTHLALSGCGVEEGNLYKMCSLKTLGHLKFLRLDGNGLANYIDPLCNFITKSARTLEHLSIEDNMLDSSNITPLCQMIKQLRSLKMLSLCYNHLLPDDIRTFREEFPALEIINKDWLF</sequence>
<name>A0ABN8PKU2_9CNID</name>
<dbReference type="Gene3D" id="3.80.10.10">
    <property type="entry name" value="Ribonuclease Inhibitor"/>
    <property type="match status" value="1"/>
</dbReference>